<dbReference type="NCBIfam" id="NF001415">
    <property type="entry name" value="PRK00292.1-2"/>
    <property type="match status" value="1"/>
</dbReference>
<dbReference type="Gene3D" id="3.40.367.20">
    <property type="match status" value="1"/>
</dbReference>
<keyword evidence="1 3" id="KW-0808">Transferase</keyword>
<keyword evidence="3" id="KW-0963">Cytoplasm</keyword>
<comment type="similarity">
    <text evidence="3 4">Belongs to the bacterial glucokinase family.</text>
</comment>
<dbReference type="SUPFAM" id="SSF53067">
    <property type="entry name" value="Actin-like ATPase domain"/>
    <property type="match status" value="1"/>
</dbReference>
<accession>A0ABD4T2B0</accession>
<dbReference type="Pfam" id="PF02685">
    <property type="entry name" value="Glucokinase"/>
    <property type="match status" value="1"/>
</dbReference>
<protein>
    <recommendedName>
        <fullName evidence="3">Glucokinase</fullName>
        <ecNumber evidence="3">2.7.1.2</ecNumber>
    </recommendedName>
    <alternativeName>
        <fullName evidence="3">Glucose kinase</fullName>
    </alternativeName>
</protein>
<sequence>MTTILAGDIGGTKTILHLALAHASGTQTLAEKTYSSQDYDHLVPMVKQFLADQEDHPQAACFAIAGPVQNNCSQLTNLDWELESGSLAQALGLAQVKLMNDFAAVGYGILNLRSADQVLIQDRPAQPQAPIAVIGAGTGLGEALLIWSGQQYDVVPLEGGHADFAARTDLEIGLLKYLRDRHGHVSAERVVSGQGIPVIYEYLRQAQIHPESEQVRSQMNHEDPAAVIAEFGLDHRDRLCEKTLDLFVAAYGAEAGNLALKSLPFGGVYIAGGIGPKLQSKMEAPIFIESFLDKGRMRPLLEQMRVSLILNPKVGLMGATYYAQRLVSTS</sequence>
<dbReference type="RefSeq" id="WP_166281483.1">
    <property type="nucleotide sequence ID" value="NZ_JTHE03000045.1"/>
</dbReference>
<dbReference type="PANTHER" id="PTHR47363">
    <property type="entry name" value="GLUCOKINASE"/>
    <property type="match status" value="1"/>
</dbReference>
<evidence type="ECO:0000256" key="4">
    <source>
        <dbReference type="RuleBase" id="RU004046"/>
    </source>
</evidence>
<keyword evidence="3" id="KW-0547">Nucleotide-binding</keyword>
<proteinExistence type="inferred from homology"/>
<comment type="caution">
    <text evidence="5">The sequence shown here is derived from an EMBL/GenBank/DDBJ whole genome shotgun (WGS) entry which is preliminary data.</text>
</comment>
<dbReference type="HAMAP" id="MF_00524">
    <property type="entry name" value="Glucokinase"/>
    <property type="match status" value="1"/>
</dbReference>
<dbReference type="AlphaFoldDB" id="A0ABD4T2B0"/>
<evidence type="ECO:0000256" key="3">
    <source>
        <dbReference type="HAMAP-Rule" id="MF_00524"/>
    </source>
</evidence>
<gene>
    <name evidence="3" type="primary">glk</name>
    <name evidence="5" type="ORF">QQ91_0008355</name>
</gene>
<dbReference type="GO" id="GO:0004340">
    <property type="term" value="F:glucokinase activity"/>
    <property type="evidence" value="ECO:0007669"/>
    <property type="project" value="UniProtKB-UniRule"/>
</dbReference>
<dbReference type="InterPro" id="IPR043129">
    <property type="entry name" value="ATPase_NBD"/>
</dbReference>
<keyword evidence="3" id="KW-0324">Glycolysis</keyword>
<name>A0ABD4T2B0_9CYAN</name>
<reference evidence="5 6" key="1">
    <citation type="journal article" date="2015" name="Genome Announc.">
        <title>Draft Genome Sequence of Filamentous Marine Cyanobacterium Lyngbya confervoides Strain BDU141951.</title>
        <authorList>
            <person name="Chandrababunaidu M.M."/>
            <person name="Sen D."/>
            <person name="Tripathy S."/>
        </authorList>
    </citation>
    <scope>NUCLEOTIDE SEQUENCE [LARGE SCALE GENOMIC DNA]</scope>
    <source>
        <strain evidence="5 6">BDU141951</strain>
    </source>
</reference>
<evidence type="ECO:0000313" key="6">
    <source>
        <dbReference type="Proteomes" id="UP000031561"/>
    </source>
</evidence>
<dbReference type="EMBL" id="JTHE03000045">
    <property type="protein sequence ID" value="MCM1982833.1"/>
    <property type="molecule type" value="Genomic_DNA"/>
</dbReference>
<keyword evidence="6" id="KW-1185">Reference proteome</keyword>
<evidence type="ECO:0000256" key="2">
    <source>
        <dbReference type="ARBA" id="ARBA00022777"/>
    </source>
</evidence>
<feature type="binding site" evidence="3">
    <location>
        <begin position="7"/>
        <end position="12"/>
    </location>
    <ligand>
        <name>ATP</name>
        <dbReference type="ChEBI" id="CHEBI:30616"/>
    </ligand>
</feature>
<keyword evidence="3" id="KW-0067">ATP-binding</keyword>
<dbReference type="Gene3D" id="3.30.420.40">
    <property type="match status" value="1"/>
</dbReference>
<dbReference type="GO" id="GO:0005524">
    <property type="term" value="F:ATP binding"/>
    <property type="evidence" value="ECO:0007669"/>
    <property type="project" value="UniProtKB-UniRule"/>
</dbReference>
<dbReference type="NCBIfam" id="TIGR00749">
    <property type="entry name" value="glk"/>
    <property type="match status" value="1"/>
</dbReference>
<comment type="subcellular location">
    <subcellularLocation>
        <location evidence="3">Cytoplasm</location>
    </subcellularLocation>
</comment>
<dbReference type="CDD" id="cd24008">
    <property type="entry name" value="ASKHA_NBD_GLK"/>
    <property type="match status" value="1"/>
</dbReference>
<dbReference type="GO" id="GO:0005737">
    <property type="term" value="C:cytoplasm"/>
    <property type="evidence" value="ECO:0007669"/>
    <property type="project" value="UniProtKB-SubCell"/>
</dbReference>
<dbReference type="Proteomes" id="UP000031561">
    <property type="component" value="Unassembled WGS sequence"/>
</dbReference>
<keyword evidence="2 3" id="KW-0418">Kinase</keyword>
<dbReference type="InterPro" id="IPR003836">
    <property type="entry name" value="Glucokinase"/>
</dbReference>
<comment type="catalytic activity">
    <reaction evidence="3">
        <text>D-glucose + ATP = D-glucose 6-phosphate + ADP + H(+)</text>
        <dbReference type="Rhea" id="RHEA:17825"/>
        <dbReference type="ChEBI" id="CHEBI:4167"/>
        <dbReference type="ChEBI" id="CHEBI:15378"/>
        <dbReference type="ChEBI" id="CHEBI:30616"/>
        <dbReference type="ChEBI" id="CHEBI:61548"/>
        <dbReference type="ChEBI" id="CHEBI:456216"/>
        <dbReference type="EC" id="2.7.1.2"/>
    </reaction>
</comment>
<evidence type="ECO:0000256" key="1">
    <source>
        <dbReference type="ARBA" id="ARBA00022679"/>
    </source>
</evidence>
<dbReference type="EC" id="2.7.1.2" evidence="3"/>
<organism evidence="5 6">
    <name type="scientific">Lyngbya confervoides BDU141951</name>
    <dbReference type="NCBI Taxonomy" id="1574623"/>
    <lineage>
        <taxon>Bacteria</taxon>
        <taxon>Bacillati</taxon>
        <taxon>Cyanobacteriota</taxon>
        <taxon>Cyanophyceae</taxon>
        <taxon>Oscillatoriophycideae</taxon>
        <taxon>Oscillatoriales</taxon>
        <taxon>Microcoleaceae</taxon>
        <taxon>Lyngbya</taxon>
    </lineage>
</organism>
<dbReference type="PANTHER" id="PTHR47363:SF1">
    <property type="entry name" value="GLUCOKINASE"/>
    <property type="match status" value="1"/>
</dbReference>
<dbReference type="GO" id="GO:0006096">
    <property type="term" value="P:glycolytic process"/>
    <property type="evidence" value="ECO:0007669"/>
    <property type="project" value="UniProtKB-UniRule"/>
</dbReference>
<evidence type="ECO:0000313" key="5">
    <source>
        <dbReference type="EMBL" id="MCM1982833.1"/>
    </source>
</evidence>